<evidence type="ECO:0000259" key="6">
    <source>
        <dbReference type="PROSITE" id="PS51192"/>
    </source>
</evidence>
<dbReference type="PANTHER" id="PTHR47959">
    <property type="entry name" value="ATP-DEPENDENT RNA HELICASE RHLE-RELATED"/>
    <property type="match status" value="1"/>
</dbReference>
<dbReference type="Gene3D" id="3.30.70.330">
    <property type="match status" value="1"/>
</dbReference>
<dbReference type="PANTHER" id="PTHR47959:SF1">
    <property type="entry name" value="ATP-DEPENDENT RNA HELICASE DBPA"/>
    <property type="match status" value="1"/>
</dbReference>
<reference evidence="8 9" key="1">
    <citation type="submission" date="2018-06" db="EMBL/GenBank/DDBJ databases">
        <title>Genomic Encyclopedia of Archaeal and Bacterial Type Strains, Phase II (KMG-II): from individual species to whole genera.</title>
        <authorList>
            <person name="Goeker M."/>
        </authorList>
    </citation>
    <scope>NUCLEOTIDE SEQUENCE [LARGE SCALE GENOMIC DNA]</scope>
    <source>
        <strain evidence="8 9">DSM 6779</strain>
    </source>
</reference>
<keyword evidence="3 8" id="KW-0347">Helicase</keyword>
<dbReference type="GO" id="GO:0005524">
    <property type="term" value="F:ATP binding"/>
    <property type="evidence" value="ECO:0007669"/>
    <property type="project" value="UniProtKB-KW"/>
</dbReference>
<dbReference type="CDD" id="cd18787">
    <property type="entry name" value="SF2_C_DEAD"/>
    <property type="match status" value="1"/>
</dbReference>
<dbReference type="CDD" id="cd12252">
    <property type="entry name" value="RRM_DbpA"/>
    <property type="match status" value="1"/>
</dbReference>
<dbReference type="InterPro" id="IPR027417">
    <property type="entry name" value="P-loop_NTPase"/>
</dbReference>
<feature type="domain" description="Helicase C-terminal" evidence="7">
    <location>
        <begin position="213"/>
        <end position="363"/>
    </location>
</feature>
<evidence type="ECO:0000256" key="1">
    <source>
        <dbReference type="ARBA" id="ARBA00022741"/>
    </source>
</evidence>
<dbReference type="InterPro" id="IPR001650">
    <property type="entry name" value="Helicase_C-like"/>
</dbReference>
<comment type="caution">
    <text evidence="8">The sequence shown here is derived from an EMBL/GenBank/DDBJ whole genome shotgun (WGS) entry which is preliminary data.</text>
</comment>
<gene>
    <name evidence="8" type="ORF">LX69_02596</name>
</gene>
<evidence type="ECO:0000259" key="7">
    <source>
        <dbReference type="PROSITE" id="PS51194"/>
    </source>
</evidence>
<evidence type="ECO:0000256" key="4">
    <source>
        <dbReference type="ARBA" id="ARBA00022840"/>
    </source>
</evidence>
<dbReference type="Pfam" id="PF00271">
    <property type="entry name" value="Helicase_C"/>
    <property type="match status" value="1"/>
</dbReference>
<dbReference type="RefSeq" id="WP_111446440.1">
    <property type="nucleotide sequence ID" value="NZ_QKZK01000024.1"/>
</dbReference>
<proteinExistence type="inferred from homology"/>
<dbReference type="CDD" id="cd00268">
    <property type="entry name" value="DEADc"/>
    <property type="match status" value="1"/>
</dbReference>
<accession>A0A2W7N1C3</accession>
<dbReference type="GO" id="GO:0016787">
    <property type="term" value="F:hydrolase activity"/>
    <property type="evidence" value="ECO:0007669"/>
    <property type="project" value="UniProtKB-KW"/>
</dbReference>
<dbReference type="InterPro" id="IPR012677">
    <property type="entry name" value="Nucleotide-bd_a/b_plait_sf"/>
</dbReference>
<dbReference type="GO" id="GO:0003676">
    <property type="term" value="F:nucleic acid binding"/>
    <property type="evidence" value="ECO:0007669"/>
    <property type="project" value="InterPro"/>
</dbReference>
<evidence type="ECO:0000313" key="9">
    <source>
        <dbReference type="Proteomes" id="UP000249239"/>
    </source>
</evidence>
<name>A0A2W7N1C3_9BACT</name>
<dbReference type="Gene3D" id="3.40.50.300">
    <property type="entry name" value="P-loop containing nucleotide triphosphate hydrolases"/>
    <property type="match status" value="2"/>
</dbReference>
<evidence type="ECO:0000256" key="3">
    <source>
        <dbReference type="ARBA" id="ARBA00022806"/>
    </source>
</evidence>
<dbReference type="OrthoDB" id="974172at2"/>
<evidence type="ECO:0000313" key="8">
    <source>
        <dbReference type="EMBL" id="PZX13563.1"/>
    </source>
</evidence>
<dbReference type="Pfam" id="PF00270">
    <property type="entry name" value="DEAD"/>
    <property type="match status" value="1"/>
</dbReference>
<dbReference type="SMART" id="SM00490">
    <property type="entry name" value="HELICc"/>
    <property type="match status" value="1"/>
</dbReference>
<comment type="similarity">
    <text evidence="5">Belongs to the DEAD box helicase family.</text>
</comment>
<feature type="domain" description="Helicase ATP-binding" evidence="6">
    <location>
        <begin position="23"/>
        <end position="172"/>
    </location>
</feature>
<dbReference type="GO" id="GO:0003724">
    <property type="term" value="F:RNA helicase activity"/>
    <property type="evidence" value="ECO:0007669"/>
    <property type="project" value="TreeGrafter"/>
</dbReference>
<dbReference type="GO" id="GO:0005829">
    <property type="term" value="C:cytosol"/>
    <property type="evidence" value="ECO:0007669"/>
    <property type="project" value="TreeGrafter"/>
</dbReference>
<dbReference type="AlphaFoldDB" id="A0A2W7N1C3"/>
<keyword evidence="2" id="KW-0378">Hydrolase</keyword>
<sequence length="435" mass="48698">MSYTRYFHHLGIESLNAMQDAAIAALHHHRNLMLLSPTGSGKTLAFLLPLLDFLREGNHGIQALILVPSRELALQIDDVFRRLRSGHKVSCCYGGHDIRIEINNLIEPPVVLVGTPGRVLDHLRNSRIQLKGVRMLVLDEFDKCLDFGFADEMGAILEHLGDVQTRVLTSATRIEHLPSFTGVDDVHTLDFISQVVPSGQLTLRRVDVWQADKLEALLLLVCKLVEARMFVFLNHRDAVERVARYLNDHGVVNEIFHGGLDQRDRERTLTLFRNGSCRILITTDLAARGLDIPDIDAVIHYHLPVNAESWTHRNGRTARMGAGGTAYVLALGDEVLPDFIPDDVYRESLPAEAIIPPQPRWCTLMLNKGRKDKVNKVDVVGFFCQKGGLSKDNIGLIEVKDNQAYVAVSRAEVLALLKHLRGVPLKGRSVRIQML</sequence>
<keyword evidence="9" id="KW-1185">Reference proteome</keyword>
<dbReference type="InterPro" id="IPR014001">
    <property type="entry name" value="Helicase_ATP-bd"/>
</dbReference>
<dbReference type="PROSITE" id="PS51194">
    <property type="entry name" value="HELICASE_CTER"/>
    <property type="match status" value="1"/>
</dbReference>
<dbReference type="SMART" id="SM00487">
    <property type="entry name" value="DEXDc"/>
    <property type="match status" value="1"/>
</dbReference>
<dbReference type="PROSITE" id="PS51192">
    <property type="entry name" value="HELICASE_ATP_BIND_1"/>
    <property type="match status" value="1"/>
</dbReference>
<dbReference type="Proteomes" id="UP000249239">
    <property type="component" value="Unassembled WGS sequence"/>
</dbReference>
<dbReference type="Pfam" id="PF03880">
    <property type="entry name" value="DbpA"/>
    <property type="match status" value="1"/>
</dbReference>
<dbReference type="EMBL" id="QKZK01000024">
    <property type="protein sequence ID" value="PZX13563.1"/>
    <property type="molecule type" value="Genomic_DNA"/>
</dbReference>
<keyword evidence="4" id="KW-0067">ATP-binding</keyword>
<dbReference type="InterPro" id="IPR050079">
    <property type="entry name" value="DEAD_box_RNA_helicase"/>
</dbReference>
<dbReference type="InterPro" id="IPR005580">
    <property type="entry name" value="DbpA/CsdA_RNA-bd_dom"/>
</dbReference>
<dbReference type="InterPro" id="IPR011545">
    <property type="entry name" value="DEAD/DEAH_box_helicase_dom"/>
</dbReference>
<organism evidence="8 9">
    <name type="scientific">Breznakibacter xylanolyticus</name>
    <dbReference type="NCBI Taxonomy" id="990"/>
    <lineage>
        <taxon>Bacteria</taxon>
        <taxon>Pseudomonadati</taxon>
        <taxon>Bacteroidota</taxon>
        <taxon>Bacteroidia</taxon>
        <taxon>Marinilabiliales</taxon>
        <taxon>Marinilabiliaceae</taxon>
        <taxon>Breznakibacter</taxon>
    </lineage>
</organism>
<protein>
    <submittedName>
        <fullName evidence="8">ATP-independent RNA helicase DbpA</fullName>
    </submittedName>
</protein>
<keyword evidence="1" id="KW-0547">Nucleotide-binding</keyword>
<dbReference type="SUPFAM" id="SSF52540">
    <property type="entry name" value="P-loop containing nucleoside triphosphate hydrolases"/>
    <property type="match status" value="1"/>
</dbReference>
<evidence type="ECO:0000256" key="5">
    <source>
        <dbReference type="ARBA" id="ARBA00038437"/>
    </source>
</evidence>
<dbReference type="InterPro" id="IPR044742">
    <property type="entry name" value="DEAD/DEAH_RhlB"/>
</dbReference>
<evidence type="ECO:0000256" key="2">
    <source>
        <dbReference type="ARBA" id="ARBA00022801"/>
    </source>
</evidence>